<keyword evidence="5 8" id="KW-0249">Electron transport</keyword>
<dbReference type="OrthoDB" id="9790976at2"/>
<dbReference type="EMBL" id="JACRTL010000001">
    <property type="protein sequence ID" value="MBC8610308.1"/>
    <property type="molecule type" value="Genomic_DNA"/>
</dbReference>
<protein>
    <recommendedName>
        <fullName evidence="8">Ion-translocating oxidoreductase complex subunit E</fullName>
        <ecNumber evidence="8">7.-.-.-</ecNumber>
    </recommendedName>
    <alternativeName>
        <fullName evidence="8">Rnf electron transport complex subunit E</fullName>
    </alternativeName>
</protein>
<dbReference type="HAMAP" id="MF_00478">
    <property type="entry name" value="RsxE_RnfE"/>
    <property type="match status" value="1"/>
</dbReference>
<dbReference type="InterPro" id="IPR010968">
    <property type="entry name" value="RnfE"/>
</dbReference>
<comment type="caution">
    <text evidence="9">The sequence shown here is derived from an EMBL/GenBank/DDBJ whole genome shotgun (WGS) entry which is preliminary data.</text>
</comment>
<evidence type="ECO:0000256" key="3">
    <source>
        <dbReference type="ARBA" id="ARBA00022692"/>
    </source>
</evidence>
<keyword evidence="6 8" id="KW-1133">Transmembrane helix</keyword>
<evidence type="ECO:0000256" key="7">
    <source>
        <dbReference type="ARBA" id="ARBA00023136"/>
    </source>
</evidence>
<dbReference type="GO" id="GO:0005886">
    <property type="term" value="C:plasma membrane"/>
    <property type="evidence" value="ECO:0007669"/>
    <property type="project" value="UniProtKB-SubCell"/>
</dbReference>
<dbReference type="NCBIfam" id="NF009070">
    <property type="entry name" value="PRK12405.1"/>
    <property type="match status" value="1"/>
</dbReference>
<organism evidence="9 10">
    <name type="scientific">Massiliimalia timonensis</name>
    <dbReference type="NCBI Taxonomy" id="1987501"/>
    <lineage>
        <taxon>Bacteria</taxon>
        <taxon>Bacillati</taxon>
        <taxon>Bacillota</taxon>
        <taxon>Clostridia</taxon>
        <taxon>Eubacteriales</taxon>
        <taxon>Oscillospiraceae</taxon>
        <taxon>Massiliimalia</taxon>
    </lineage>
</organism>
<keyword evidence="2 8" id="KW-0813">Transport</keyword>
<reference evidence="9" key="1">
    <citation type="submission" date="2020-08" db="EMBL/GenBank/DDBJ databases">
        <title>Genome public.</title>
        <authorList>
            <person name="Liu C."/>
            <person name="Sun Q."/>
        </authorList>
    </citation>
    <scope>NUCLEOTIDE SEQUENCE</scope>
    <source>
        <strain evidence="9">NSJ-15</strain>
    </source>
</reference>
<comment type="subunit">
    <text evidence="8">The complex is composed of six subunits: RnfA, RnfB, RnfC, RnfD, RnfE and RnfG.</text>
</comment>
<keyword evidence="7 8" id="KW-0472">Membrane</keyword>
<dbReference type="EC" id="7.-.-.-" evidence="8"/>
<comment type="caution">
    <text evidence="8">Lacks conserved residue(s) required for the propagation of feature annotation.</text>
</comment>
<dbReference type="GO" id="GO:0022900">
    <property type="term" value="P:electron transport chain"/>
    <property type="evidence" value="ECO:0007669"/>
    <property type="project" value="UniProtKB-UniRule"/>
</dbReference>
<proteinExistence type="inferred from homology"/>
<dbReference type="Pfam" id="PF02508">
    <property type="entry name" value="Rnf-Nqr"/>
    <property type="match status" value="1"/>
</dbReference>
<keyword evidence="8" id="KW-1003">Cell membrane</keyword>
<evidence type="ECO:0000313" key="9">
    <source>
        <dbReference type="EMBL" id="MBC8610308.1"/>
    </source>
</evidence>
<comment type="function">
    <text evidence="8">Part of a membrane-bound complex that couples electron transfer with translocation of ions across the membrane.</text>
</comment>
<dbReference type="PANTHER" id="PTHR30586">
    <property type="entry name" value="ELECTRON TRANSPORT COMPLEX PROTEIN RNFE"/>
    <property type="match status" value="1"/>
</dbReference>
<gene>
    <name evidence="8" type="primary">rnfE</name>
    <name evidence="9" type="ORF">H8702_04100</name>
</gene>
<evidence type="ECO:0000313" key="10">
    <source>
        <dbReference type="Proteomes" id="UP000632659"/>
    </source>
</evidence>
<sequence length="228" mass="24454">MSNFKTFSKGILEENPVLVMLLGTCPTLATTTLASTGVGMGLATTFVLVCSNIVISMLKRVIPKEVRLPCFIVVIAGFVTFVSFILQAYIPDLYDSLGIFLSLIVVNCIILGRAEMFASKNKVGASALDGLGMGLGFTLALFVIGSCREILGFGSWLGISFEDLLGFWPEPMLFFITPAGGFFVFGVVIAVVNLIMRAKNRKPKEKIGCEGCPHKAECTKQEGGCDAC</sequence>
<feature type="transmembrane region" description="Helical" evidence="8">
    <location>
        <begin position="171"/>
        <end position="196"/>
    </location>
</feature>
<feature type="transmembrane region" description="Helical" evidence="8">
    <location>
        <begin position="70"/>
        <end position="90"/>
    </location>
</feature>
<feature type="transmembrane region" description="Helical" evidence="8">
    <location>
        <begin position="39"/>
        <end position="58"/>
    </location>
</feature>
<evidence type="ECO:0000256" key="8">
    <source>
        <dbReference type="HAMAP-Rule" id="MF_00478"/>
    </source>
</evidence>
<dbReference type="NCBIfam" id="TIGR01948">
    <property type="entry name" value="rnfE"/>
    <property type="match status" value="1"/>
</dbReference>
<dbReference type="InterPro" id="IPR003667">
    <property type="entry name" value="NqrDE/RnfAE"/>
</dbReference>
<feature type="transmembrane region" description="Helical" evidence="8">
    <location>
        <begin position="96"/>
        <end position="114"/>
    </location>
</feature>
<evidence type="ECO:0000256" key="6">
    <source>
        <dbReference type="ARBA" id="ARBA00022989"/>
    </source>
</evidence>
<evidence type="ECO:0000256" key="1">
    <source>
        <dbReference type="ARBA" id="ARBA00004127"/>
    </source>
</evidence>
<dbReference type="GO" id="GO:0012505">
    <property type="term" value="C:endomembrane system"/>
    <property type="evidence" value="ECO:0007669"/>
    <property type="project" value="UniProtKB-SubCell"/>
</dbReference>
<dbReference type="Proteomes" id="UP000632659">
    <property type="component" value="Unassembled WGS sequence"/>
</dbReference>
<name>A0A8J6P396_9FIRM</name>
<evidence type="ECO:0000256" key="5">
    <source>
        <dbReference type="ARBA" id="ARBA00022982"/>
    </source>
</evidence>
<comment type="subcellular location">
    <subcellularLocation>
        <location evidence="8">Cell membrane</location>
        <topology evidence="8">Multi-pass membrane protein</topology>
    </subcellularLocation>
    <subcellularLocation>
        <location evidence="1">Endomembrane system</location>
        <topology evidence="1">Multi-pass membrane protein</topology>
    </subcellularLocation>
</comment>
<evidence type="ECO:0000256" key="4">
    <source>
        <dbReference type="ARBA" id="ARBA00022967"/>
    </source>
</evidence>
<keyword evidence="4 8" id="KW-1278">Translocase</keyword>
<evidence type="ECO:0000256" key="2">
    <source>
        <dbReference type="ARBA" id="ARBA00022448"/>
    </source>
</evidence>
<keyword evidence="3 8" id="KW-0812">Transmembrane</keyword>
<dbReference type="AlphaFoldDB" id="A0A8J6P396"/>
<dbReference type="PANTHER" id="PTHR30586:SF0">
    <property type="entry name" value="ION-TRANSLOCATING OXIDOREDUCTASE COMPLEX SUBUNIT E"/>
    <property type="match status" value="1"/>
</dbReference>
<dbReference type="PIRSF" id="PIRSF006102">
    <property type="entry name" value="NQR_DE"/>
    <property type="match status" value="1"/>
</dbReference>
<accession>A0A8J6P396</accession>
<dbReference type="RefSeq" id="WP_093988699.1">
    <property type="nucleotide sequence ID" value="NZ_FYDD01000003.1"/>
</dbReference>
<keyword evidence="10" id="KW-1185">Reference proteome</keyword>
<comment type="similarity">
    <text evidence="8">Belongs to the NqrDE/RnfAE family.</text>
</comment>